<evidence type="ECO:0000313" key="3">
    <source>
        <dbReference type="Proteomes" id="UP000887565"/>
    </source>
</evidence>
<feature type="transmembrane region" description="Helical" evidence="2">
    <location>
        <begin position="17"/>
        <end position="41"/>
    </location>
</feature>
<protein>
    <submittedName>
        <fullName evidence="4">Uncharacterized protein</fullName>
    </submittedName>
</protein>
<dbReference type="AlphaFoldDB" id="A0A915IM28"/>
<feature type="compositionally biased region" description="Basic and acidic residues" evidence="1">
    <location>
        <begin position="77"/>
        <end position="112"/>
    </location>
</feature>
<dbReference type="Proteomes" id="UP000887565">
    <property type="component" value="Unplaced"/>
</dbReference>
<sequence length="121" mass="15077">MYKISDFKDVTSVYSLLLYYFFCNITMCKVILATLTVILIVSCYAQAYKLNAEEETADLSHNLVKRDWNGQYNNNYDEQRRREEEERRRREEEERRRREEEERRHREEEQRQRQGNWRPFP</sequence>
<keyword evidence="2" id="KW-1133">Transmembrane helix</keyword>
<keyword evidence="2" id="KW-0812">Transmembrane</keyword>
<organism evidence="3 4">
    <name type="scientific">Romanomermis culicivorax</name>
    <name type="common">Nematode worm</name>
    <dbReference type="NCBI Taxonomy" id="13658"/>
    <lineage>
        <taxon>Eukaryota</taxon>
        <taxon>Metazoa</taxon>
        <taxon>Ecdysozoa</taxon>
        <taxon>Nematoda</taxon>
        <taxon>Enoplea</taxon>
        <taxon>Dorylaimia</taxon>
        <taxon>Mermithida</taxon>
        <taxon>Mermithoidea</taxon>
        <taxon>Mermithidae</taxon>
        <taxon>Romanomermis</taxon>
    </lineage>
</organism>
<feature type="region of interest" description="Disordered" evidence="1">
    <location>
        <begin position="68"/>
        <end position="121"/>
    </location>
</feature>
<keyword evidence="2" id="KW-0472">Membrane</keyword>
<dbReference type="WBParaSite" id="nRc.2.0.1.t15026-RA">
    <property type="protein sequence ID" value="nRc.2.0.1.t15026-RA"/>
    <property type="gene ID" value="nRc.2.0.1.g15026"/>
</dbReference>
<name>A0A915IM28_ROMCU</name>
<evidence type="ECO:0000256" key="1">
    <source>
        <dbReference type="SAM" id="MobiDB-lite"/>
    </source>
</evidence>
<reference evidence="4" key="1">
    <citation type="submission" date="2022-11" db="UniProtKB">
        <authorList>
            <consortium name="WormBaseParasite"/>
        </authorList>
    </citation>
    <scope>IDENTIFICATION</scope>
</reference>
<keyword evidence="3" id="KW-1185">Reference proteome</keyword>
<evidence type="ECO:0000313" key="4">
    <source>
        <dbReference type="WBParaSite" id="nRc.2.0.1.t15026-RA"/>
    </source>
</evidence>
<accession>A0A915IM28</accession>
<proteinExistence type="predicted"/>
<evidence type="ECO:0000256" key="2">
    <source>
        <dbReference type="SAM" id="Phobius"/>
    </source>
</evidence>